<dbReference type="PANTHER" id="PTHR21461">
    <property type="entry name" value="GLYCOSYLTRANSFERASE FAMILY 92 PROTEIN"/>
    <property type="match status" value="1"/>
</dbReference>
<dbReference type="CDD" id="cd00761">
    <property type="entry name" value="Glyco_tranf_GTA_type"/>
    <property type="match status" value="1"/>
</dbReference>
<dbReference type="AlphaFoldDB" id="A0A543KCW4"/>
<accession>A0A543KCW4</accession>
<dbReference type="Pfam" id="PF13704">
    <property type="entry name" value="Glyco_tranf_2_4"/>
    <property type="match status" value="1"/>
</dbReference>
<protein>
    <submittedName>
        <fullName evidence="4">Glycosyl transferase family 2</fullName>
    </submittedName>
</protein>
<name>A0A543KCW4_9RHOB</name>
<proteinExistence type="predicted"/>
<sequence>MGVLGQLRLRGERQAKLLRCLRKSASLKPRTVHTDTIRPRDILAFITLRNEVLRLPYFLDYYRAQGVQHFLIVDNGSSDGTTEYLEGQRDVSLWVTTDSYKRASYGVDWLNHLLWRYGAGHWVLVLDVDEFLLYPFCDTRPLQALTDWLDSQGRRSFGAMLLDMYPKGPITAQPYQAGQNPFEIARFFDSGNFSIRHNPKYNNLWIQGGVRQRVVMAQTPAKAPALNKTPLVNWSRKYAYISSTHTLLPRGLNKVYDESGGEFASGVLLHAKFLDTILEKAQEELQRGEHYAGSREYRAYQASLSHSQDLWCEWSTEYINWRQLEILGLMSKGDWA</sequence>
<dbReference type="Proteomes" id="UP000320582">
    <property type="component" value="Unassembled WGS sequence"/>
</dbReference>
<evidence type="ECO:0000256" key="2">
    <source>
        <dbReference type="ARBA" id="ARBA00022692"/>
    </source>
</evidence>
<keyword evidence="2" id="KW-0812">Transmembrane</keyword>
<evidence type="ECO:0000313" key="5">
    <source>
        <dbReference type="Proteomes" id="UP000320582"/>
    </source>
</evidence>
<keyword evidence="3" id="KW-1133">Transmembrane helix</keyword>
<reference evidence="4 5" key="1">
    <citation type="submission" date="2019-06" db="EMBL/GenBank/DDBJ databases">
        <title>Genomic Encyclopedia of Archaeal and Bacterial Type Strains, Phase II (KMG-II): from individual species to whole genera.</title>
        <authorList>
            <person name="Goeker M."/>
        </authorList>
    </citation>
    <scope>NUCLEOTIDE SEQUENCE [LARGE SCALE GENOMIC DNA]</scope>
    <source>
        <strain evidence="4 5">DSM 18423</strain>
    </source>
</reference>
<dbReference type="EMBL" id="VFPT01000001">
    <property type="protein sequence ID" value="TQM92874.1"/>
    <property type="molecule type" value="Genomic_DNA"/>
</dbReference>
<comment type="caution">
    <text evidence="4">The sequence shown here is derived from an EMBL/GenBank/DDBJ whole genome shotgun (WGS) entry which is preliminary data.</text>
</comment>
<dbReference type="InterPro" id="IPR029044">
    <property type="entry name" value="Nucleotide-diphossugar_trans"/>
</dbReference>
<dbReference type="RefSeq" id="WP_211841000.1">
    <property type="nucleotide sequence ID" value="NZ_VFPT01000001.1"/>
</dbReference>
<evidence type="ECO:0000313" key="4">
    <source>
        <dbReference type="EMBL" id="TQM92874.1"/>
    </source>
</evidence>
<keyword evidence="5" id="KW-1185">Reference proteome</keyword>
<dbReference type="GO" id="GO:0016020">
    <property type="term" value="C:membrane"/>
    <property type="evidence" value="ECO:0007669"/>
    <property type="project" value="UniProtKB-SubCell"/>
</dbReference>
<evidence type="ECO:0000256" key="1">
    <source>
        <dbReference type="ARBA" id="ARBA00004167"/>
    </source>
</evidence>
<dbReference type="GO" id="GO:0016757">
    <property type="term" value="F:glycosyltransferase activity"/>
    <property type="evidence" value="ECO:0007669"/>
    <property type="project" value="TreeGrafter"/>
</dbReference>
<keyword evidence="4" id="KW-0808">Transferase</keyword>
<dbReference type="PANTHER" id="PTHR21461:SF69">
    <property type="entry name" value="GLYCOSYLTRANSFERASE FAMILY 92 PROTEIN"/>
    <property type="match status" value="1"/>
</dbReference>
<gene>
    <name evidence="4" type="ORF">BD293_1495</name>
</gene>
<dbReference type="SUPFAM" id="SSF53448">
    <property type="entry name" value="Nucleotide-diphospho-sugar transferases"/>
    <property type="match status" value="1"/>
</dbReference>
<comment type="subcellular location">
    <subcellularLocation>
        <location evidence="1">Membrane</location>
        <topology evidence="1">Single-pass membrane protein</topology>
    </subcellularLocation>
</comment>
<evidence type="ECO:0000256" key="3">
    <source>
        <dbReference type="ARBA" id="ARBA00022989"/>
    </source>
</evidence>
<dbReference type="GO" id="GO:0005737">
    <property type="term" value="C:cytoplasm"/>
    <property type="evidence" value="ECO:0007669"/>
    <property type="project" value="TreeGrafter"/>
</dbReference>
<keyword evidence="3" id="KW-0472">Membrane</keyword>
<organism evidence="4 5">
    <name type="scientific">Roseinatronobacter monicus</name>
    <dbReference type="NCBI Taxonomy" id="393481"/>
    <lineage>
        <taxon>Bacteria</taxon>
        <taxon>Pseudomonadati</taxon>
        <taxon>Pseudomonadota</taxon>
        <taxon>Alphaproteobacteria</taxon>
        <taxon>Rhodobacterales</taxon>
        <taxon>Paracoccaceae</taxon>
        <taxon>Roseinatronobacter</taxon>
    </lineage>
</organism>